<keyword evidence="2" id="KW-1185">Reference proteome</keyword>
<name>A0A919Y5L8_9BACL</name>
<accession>A0A919Y5L8</accession>
<dbReference type="AlphaFoldDB" id="A0A919Y5L8"/>
<dbReference type="EMBL" id="BORT01000001">
    <property type="protein sequence ID" value="GIO45366.1"/>
    <property type="molecule type" value="Genomic_DNA"/>
</dbReference>
<evidence type="ECO:0000313" key="1">
    <source>
        <dbReference type="EMBL" id="GIO45366.1"/>
    </source>
</evidence>
<reference evidence="1 2" key="1">
    <citation type="submission" date="2021-03" db="EMBL/GenBank/DDBJ databases">
        <title>Antimicrobial resistance genes in bacteria isolated from Japanese honey, and their potential for conferring macrolide and lincosamide resistance in the American foulbrood pathogen Paenibacillus larvae.</title>
        <authorList>
            <person name="Okamoto M."/>
            <person name="Kumagai M."/>
            <person name="Kanamori H."/>
            <person name="Takamatsu D."/>
        </authorList>
    </citation>
    <scope>NUCLEOTIDE SEQUENCE [LARGE SCALE GENOMIC DNA]</scope>
    <source>
        <strain evidence="1 2">J34TS1</strain>
    </source>
</reference>
<organism evidence="1 2">
    <name type="scientific">Paenibacillus azoreducens</name>
    <dbReference type="NCBI Taxonomy" id="116718"/>
    <lineage>
        <taxon>Bacteria</taxon>
        <taxon>Bacillati</taxon>
        <taxon>Bacillota</taxon>
        <taxon>Bacilli</taxon>
        <taxon>Bacillales</taxon>
        <taxon>Paenibacillaceae</taxon>
        <taxon>Paenibacillus</taxon>
    </lineage>
</organism>
<comment type="caution">
    <text evidence="1">The sequence shown here is derived from an EMBL/GenBank/DDBJ whole genome shotgun (WGS) entry which is preliminary data.</text>
</comment>
<proteinExistence type="predicted"/>
<evidence type="ECO:0000313" key="2">
    <source>
        <dbReference type="Proteomes" id="UP000682811"/>
    </source>
</evidence>
<sequence>MNPFKVVRNPCPYANETGERYINKNDADLDLTKLYIVKGRNTAE</sequence>
<dbReference type="Proteomes" id="UP000682811">
    <property type="component" value="Unassembled WGS sequence"/>
</dbReference>
<gene>
    <name evidence="1" type="ORF">J34TS1_01310</name>
</gene>
<protein>
    <submittedName>
        <fullName evidence="1">Uncharacterized protein</fullName>
    </submittedName>
</protein>